<dbReference type="AlphaFoldDB" id="A0A7R9D657"/>
<dbReference type="Gene3D" id="1.10.287.1490">
    <property type="match status" value="1"/>
</dbReference>
<evidence type="ECO:0000313" key="2">
    <source>
        <dbReference type="EMBL" id="CAD7408836.1"/>
    </source>
</evidence>
<feature type="coiled-coil region" evidence="1">
    <location>
        <begin position="51"/>
        <end position="182"/>
    </location>
</feature>
<feature type="coiled-coil region" evidence="1">
    <location>
        <begin position="210"/>
        <end position="244"/>
    </location>
</feature>
<dbReference type="SUPFAM" id="SSF58100">
    <property type="entry name" value="Bacterial hemolysins"/>
    <property type="match status" value="1"/>
</dbReference>
<reference evidence="2" key="1">
    <citation type="submission" date="2020-11" db="EMBL/GenBank/DDBJ databases">
        <authorList>
            <person name="Tran Van P."/>
        </authorList>
    </citation>
    <scope>NUCLEOTIDE SEQUENCE</scope>
</reference>
<dbReference type="SUPFAM" id="SSF90257">
    <property type="entry name" value="Myosin rod fragments"/>
    <property type="match status" value="1"/>
</dbReference>
<gene>
    <name evidence="2" type="ORF">TPSB3V08_LOCUS6561</name>
</gene>
<proteinExistence type="predicted"/>
<protein>
    <submittedName>
        <fullName evidence="2">Uncharacterized protein</fullName>
    </submittedName>
</protein>
<evidence type="ECO:0000256" key="1">
    <source>
        <dbReference type="SAM" id="Coils"/>
    </source>
</evidence>
<dbReference type="EMBL" id="OD003894">
    <property type="protein sequence ID" value="CAD7408836.1"/>
    <property type="molecule type" value="Genomic_DNA"/>
</dbReference>
<organism evidence="2">
    <name type="scientific">Timema poppense</name>
    <name type="common">Walking stick</name>
    <dbReference type="NCBI Taxonomy" id="170557"/>
    <lineage>
        <taxon>Eukaryota</taxon>
        <taxon>Metazoa</taxon>
        <taxon>Ecdysozoa</taxon>
        <taxon>Arthropoda</taxon>
        <taxon>Hexapoda</taxon>
        <taxon>Insecta</taxon>
        <taxon>Pterygota</taxon>
        <taxon>Neoptera</taxon>
        <taxon>Polyneoptera</taxon>
        <taxon>Phasmatodea</taxon>
        <taxon>Timematodea</taxon>
        <taxon>Timematoidea</taxon>
        <taxon>Timematidae</taxon>
        <taxon>Timema</taxon>
    </lineage>
</organism>
<sequence>MTPSHHLNLGIRTLDSSAHSLMLDSSNEGINDIQNSTVSQYKLLSTWKNKKEQLDAEVRAKTEVLNQLKIEKQTLEGEVQGSQFRVADWEKKVANNQKNIAQMKQDVTNITKQTEAKKREFEDDLKSYKTAMCEYAAKMMSAPTTYDRKKLSEEVQALKQQAKQVQAELQTVKEELGGVKSQFLAMTGSPGQSDTPSALRSVIKQMDADESGLSEENLKLREELENLEQVSNSLKDELNTLKQKGQNTV</sequence>
<accession>A0A7R9D657</accession>
<name>A0A7R9D657_TIMPO</name>
<keyword evidence="1" id="KW-0175">Coiled coil</keyword>